<protein>
    <submittedName>
        <fullName evidence="2">Uncharacterized protein</fullName>
    </submittedName>
</protein>
<keyword evidence="3" id="KW-1185">Reference proteome</keyword>
<dbReference type="EMBL" id="BGZK01001200">
    <property type="protein sequence ID" value="GBP74232.1"/>
    <property type="molecule type" value="Genomic_DNA"/>
</dbReference>
<proteinExistence type="predicted"/>
<feature type="region of interest" description="Disordered" evidence="1">
    <location>
        <begin position="34"/>
        <end position="95"/>
    </location>
</feature>
<comment type="caution">
    <text evidence="2">The sequence shown here is derived from an EMBL/GenBank/DDBJ whole genome shotgun (WGS) entry which is preliminary data.</text>
</comment>
<evidence type="ECO:0000313" key="3">
    <source>
        <dbReference type="Proteomes" id="UP000299102"/>
    </source>
</evidence>
<dbReference type="Proteomes" id="UP000299102">
    <property type="component" value="Unassembled WGS sequence"/>
</dbReference>
<sequence length="116" mass="12011">MRTGCKSRADAATAEWNLTLNIVEVSLLTHLFNGDAAGAGDRRGPARSRRRKARESLRVTTSRRCEGGGGRGSTADENGKARGAAAGGGRGARGHSRALAYMQCDDTAAGAMHPSA</sequence>
<evidence type="ECO:0000256" key="1">
    <source>
        <dbReference type="SAM" id="MobiDB-lite"/>
    </source>
</evidence>
<reference evidence="2 3" key="1">
    <citation type="journal article" date="2019" name="Commun. Biol.">
        <title>The bagworm genome reveals a unique fibroin gene that provides high tensile strength.</title>
        <authorList>
            <person name="Kono N."/>
            <person name="Nakamura H."/>
            <person name="Ohtoshi R."/>
            <person name="Tomita M."/>
            <person name="Numata K."/>
            <person name="Arakawa K."/>
        </authorList>
    </citation>
    <scope>NUCLEOTIDE SEQUENCE [LARGE SCALE GENOMIC DNA]</scope>
</reference>
<accession>A0A4C1YHE0</accession>
<name>A0A4C1YHE0_EUMVA</name>
<gene>
    <name evidence="2" type="ORF">EVAR_51630_1</name>
</gene>
<evidence type="ECO:0000313" key="2">
    <source>
        <dbReference type="EMBL" id="GBP74232.1"/>
    </source>
</evidence>
<organism evidence="2 3">
    <name type="scientific">Eumeta variegata</name>
    <name type="common">Bagworm moth</name>
    <name type="synonym">Eumeta japonica</name>
    <dbReference type="NCBI Taxonomy" id="151549"/>
    <lineage>
        <taxon>Eukaryota</taxon>
        <taxon>Metazoa</taxon>
        <taxon>Ecdysozoa</taxon>
        <taxon>Arthropoda</taxon>
        <taxon>Hexapoda</taxon>
        <taxon>Insecta</taxon>
        <taxon>Pterygota</taxon>
        <taxon>Neoptera</taxon>
        <taxon>Endopterygota</taxon>
        <taxon>Lepidoptera</taxon>
        <taxon>Glossata</taxon>
        <taxon>Ditrysia</taxon>
        <taxon>Tineoidea</taxon>
        <taxon>Psychidae</taxon>
        <taxon>Oiketicinae</taxon>
        <taxon>Eumeta</taxon>
    </lineage>
</organism>
<dbReference type="AlphaFoldDB" id="A0A4C1YHE0"/>